<sequence>MTQDKDETDNDVRDPASKIRCLGLFQDWWDAQDDKVATDKLEEYLHGKRDYSCSG</sequence>
<organism evidence="1 2">
    <name type="scientific">Ixodes persulcatus</name>
    <name type="common">Taiga tick</name>
    <dbReference type="NCBI Taxonomy" id="34615"/>
    <lineage>
        <taxon>Eukaryota</taxon>
        <taxon>Metazoa</taxon>
        <taxon>Ecdysozoa</taxon>
        <taxon>Arthropoda</taxon>
        <taxon>Chelicerata</taxon>
        <taxon>Arachnida</taxon>
        <taxon>Acari</taxon>
        <taxon>Parasitiformes</taxon>
        <taxon>Ixodida</taxon>
        <taxon>Ixodoidea</taxon>
        <taxon>Ixodidae</taxon>
        <taxon>Ixodinae</taxon>
        <taxon>Ixodes</taxon>
    </lineage>
</organism>
<comment type="caution">
    <text evidence="1">The sequence shown here is derived from an EMBL/GenBank/DDBJ whole genome shotgun (WGS) entry which is preliminary data.</text>
</comment>
<accession>A0AC60P6V7</accession>
<dbReference type="EMBL" id="JABSTQ010011103">
    <property type="protein sequence ID" value="KAG0415150.1"/>
    <property type="molecule type" value="Genomic_DNA"/>
</dbReference>
<dbReference type="Proteomes" id="UP000805193">
    <property type="component" value="Unassembled WGS sequence"/>
</dbReference>
<keyword evidence="2" id="KW-1185">Reference proteome</keyword>
<gene>
    <name evidence="1" type="ORF">HPB47_007685</name>
</gene>
<feature type="non-terminal residue" evidence="1">
    <location>
        <position position="55"/>
    </location>
</feature>
<reference evidence="1 2" key="1">
    <citation type="journal article" date="2020" name="Cell">
        <title>Large-Scale Comparative Analyses of Tick Genomes Elucidate Their Genetic Diversity and Vector Capacities.</title>
        <authorList>
            <consortium name="Tick Genome and Microbiome Consortium (TIGMIC)"/>
            <person name="Jia N."/>
            <person name="Wang J."/>
            <person name="Shi W."/>
            <person name="Du L."/>
            <person name="Sun Y."/>
            <person name="Zhan W."/>
            <person name="Jiang J.F."/>
            <person name="Wang Q."/>
            <person name="Zhang B."/>
            <person name="Ji P."/>
            <person name="Bell-Sakyi L."/>
            <person name="Cui X.M."/>
            <person name="Yuan T.T."/>
            <person name="Jiang B.G."/>
            <person name="Yang W.F."/>
            <person name="Lam T.T."/>
            <person name="Chang Q.C."/>
            <person name="Ding S.J."/>
            <person name="Wang X.J."/>
            <person name="Zhu J.G."/>
            <person name="Ruan X.D."/>
            <person name="Zhao L."/>
            <person name="Wei J.T."/>
            <person name="Ye R.Z."/>
            <person name="Que T.C."/>
            <person name="Du C.H."/>
            <person name="Zhou Y.H."/>
            <person name="Cheng J.X."/>
            <person name="Dai P.F."/>
            <person name="Guo W.B."/>
            <person name="Han X.H."/>
            <person name="Huang E.J."/>
            <person name="Li L.F."/>
            <person name="Wei W."/>
            <person name="Gao Y.C."/>
            <person name="Liu J.Z."/>
            <person name="Shao H.Z."/>
            <person name="Wang X."/>
            <person name="Wang C.C."/>
            <person name="Yang T.C."/>
            <person name="Huo Q.B."/>
            <person name="Li W."/>
            <person name="Chen H.Y."/>
            <person name="Chen S.E."/>
            <person name="Zhou L.G."/>
            <person name="Ni X.B."/>
            <person name="Tian J.H."/>
            <person name="Sheng Y."/>
            <person name="Liu T."/>
            <person name="Pan Y.S."/>
            <person name="Xia L.Y."/>
            <person name="Li J."/>
            <person name="Zhao F."/>
            <person name="Cao W.C."/>
        </authorList>
    </citation>
    <scope>NUCLEOTIDE SEQUENCE [LARGE SCALE GENOMIC DNA]</scope>
    <source>
        <strain evidence="1">Iper-2018</strain>
    </source>
</reference>
<evidence type="ECO:0000313" key="1">
    <source>
        <dbReference type="EMBL" id="KAG0415150.1"/>
    </source>
</evidence>
<name>A0AC60P6V7_IXOPE</name>
<proteinExistence type="predicted"/>
<evidence type="ECO:0000313" key="2">
    <source>
        <dbReference type="Proteomes" id="UP000805193"/>
    </source>
</evidence>
<protein>
    <submittedName>
        <fullName evidence="1">Uncharacterized protein</fullName>
    </submittedName>
</protein>